<dbReference type="Gene3D" id="3.10.450.50">
    <property type="match status" value="1"/>
</dbReference>
<feature type="signal peptide" evidence="1">
    <location>
        <begin position="1"/>
        <end position="20"/>
    </location>
</feature>
<gene>
    <name evidence="3" type="ORF">GCM10022211_17390</name>
</gene>
<sequence>MFRNAAAIAALSIFAVPASAAPADDAVRAVTTVLDKFNGGDIQAFIEAHAAGAVIVDEFAPFQWGGEGSVQRWLGDYAKDAEARKIKDGRMLYGKPLQASASDSSAYIVLPTVYCLTQAGEPRGGEGTMTFVMSRAAGADWKIASWTYSAPLPSAATAKQGKCGKAKNS</sequence>
<accession>A0ABP7S2M4</accession>
<dbReference type="Proteomes" id="UP001501310">
    <property type="component" value="Unassembled WGS sequence"/>
</dbReference>
<name>A0ABP7S2M4_9SPHN</name>
<dbReference type="InterPro" id="IPR037401">
    <property type="entry name" value="SnoaL-like"/>
</dbReference>
<keyword evidence="1" id="KW-0732">Signal</keyword>
<organism evidence="3 4">
    <name type="scientific">Sphingomonas humi</name>
    <dbReference type="NCBI Taxonomy" id="335630"/>
    <lineage>
        <taxon>Bacteria</taxon>
        <taxon>Pseudomonadati</taxon>
        <taxon>Pseudomonadota</taxon>
        <taxon>Alphaproteobacteria</taxon>
        <taxon>Sphingomonadales</taxon>
        <taxon>Sphingomonadaceae</taxon>
        <taxon>Sphingomonas</taxon>
    </lineage>
</organism>
<evidence type="ECO:0000259" key="2">
    <source>
        <dbReference type="Pfam" id="PF13474"/>
    </source>
</evidence>
<dbReference type="EMBL" id="BAAAZD010000002">
    <property type="protein sequence ID" value="GAA4005593.1"/>
    <property type="molecule type" value="Genomic_DNA"/>
</dbReference>
<reference evidence="4" key="1">
    <citation type="journal article" date="2019" name="Int. J. Syst. Evol. Microbiol.">
        <title>The Global Catalogue of Microorganisms (GCM) 10K type strain sequencing project: providing services to taxonomists for standard genome sequencing and annotation.</title>
        <authorList>
            <consortium name="The Broad Institute Genomics Platform"/>
            <consortium name="The Broad Institute Genome Sequencing Center for Infectious Disease"/>
            <person name="Wu L."/>
            <person name="Ma J."/>
        </authorList>
    </citation>
    <scope>NUCLEOTIDE SEQUENCE [LARGE SCALE GENOMIC DNA]</scope>
    <source>
        <strain evidence="4">JCM 16603</strain>
    </source>
</reference>
<evidence type="ECO:0000256" key="1">
    <source>
        <dbReference type="SAM" id="SignalP"/>
    </source>
</evidence>
<keyword evidence="4" id="KW-1185">Reference proteome</keyword>
<dbReference type="Pfam" id="PF13474">
    <property type="entry name" value="SnoaL_3"/>
    <property type="match status" value="1"/>
</dbReference>
<feature type="domain" description="SnoaL-like" evidence="2">
    <location>
        <begin position="30"/>
        <end position="152"/>
    </location>
</feature>
<proteinExistence type="predicted"/>
<dbReference type="InterPro" id="IPR032710">
    <property type="entry name" value="NTF2-like_dom_sf"/>
</dbReference>
<comment type="caution">
    <text evidence="3">The sequence shown here is derived from an EMBL/GenBank/DDBJ whole genome shotgun (WGS) entry which is preliminary data.</text>
</comment>
<dbReference type="SUPFAM" id="SSF54427">
    <property type="entry name" value="NTF2-like"/>
    <property type="match status" value="1"/>
</dbReference>
<evidence type="ECO:0000313" key="4">
    <source>
        <dbReference type="Proteomes" id="UP001501310"/>
    </source>
</evidence>
<protein>
    <recommendedName>
        <fullName evidence="2">SnoaL-like domain-containing protein</fullName>
    </recommendedName>
</protein>
<evidence type="ECO:0000313" key="3">
    <source>
        <dbReference type="EMBL" id="GAA4005593.1"/>
    </source>
</evidence>
<feature type="chain" id="PRO_5047087821" description="SnoaL-like domain-containing protein" evidence="1">
    <location>
        <begin position="21"/>
        <end position="169"/>
    </location>
</feature>
<dbReference type="RefSeq" id="WP_344709867.1">
    <property type="nucleotide sequence ID" value="NZ_BAAAZD010000002.1"/>
</dbReference>